<reference evidence="1 2" key="1">
    <citation type="submission" date="2023-06" db="EMBL/GenBank/DDBJ databases">
        <title>Complete Genome Sequence of Gallibacterium anatis Strain BJF12, Isolated from a chicken with diarrhea.</title>
        <authorList>
            <person name="Guo F."/>
            <person name="Bu W."/>
            <person name="Xu F."/>
            <person name="Wen T."/>
        </authorList>
    </citation>
    <scope>NUCLEOTIDE SEQUENCE [LARGE SCALE GENOMIC DNA]</scope>
    <source>
        <strain evidence="1 2">BJF12</strain>
    </source>
</reference>
<dbReference type="EMBL" id="CP126975">
    <property type="protein sequence ID" value="WIM79413.1"/>
    <property type="molecule type" value="Genomic_DNA"/>
</dbReference>
<protein>
    <submittedName>
        <fullName evidence="1">Uncharacterized protein</fullName>
    </submittedName>
</protein>
<keyword evidence="2" id="KW-1185">Reference proteome</keyword>
<gene>
    <name evidence="1" type="ORF">QP018_11790</name>
</gene>
<accession>A0AAX3XEN8</accession>
<name>A0AAX3XEN8_9PAST</name>
<sequence length="44" mass="5073">MPSEKVFNTFSDGIVFFKQFRSVRHCTNPIFHQENGATSCTLHL</sequence>
<evidence type="ECO:0000313" key="1">
    <source>
        <dbReference type="EMBL" id="WIM79413.1"/>
    </source>
</evidence>
<dbReference type="AlphaFoldDB" id="A0AAX3XEN8"/>
<dbReference type="Proteomes" id="UP001226750">
    <property type="component" value="Chromosome"/>
</dbReference>
<organism evidence="1 2">
    <name type="scientific">Gallibacterium anatis</name>
    <dbReference type="NCBI Taxonomy" id="750"/>
    <lineage>
        <taxon>Bacteria</taxon>
        <taxon>Pseudomonadati</taxon>
        <taxon>Pseudomonadota</taxon>
        <taxon>Gammaproteobacteria</taxon>
        <taxon>Pasteurellales</taxon>
        <taxon>Pasteurellaceae</taxon>
        <taxon>Gallibacterium</taxon>
    </lineage>
</organism>
<dbReference type="RefSeq" id="WP_256940507.1">
    <property type="nucleotide sequence ID" value="NZ_CP103874.1"/>
</dbReference>
<proteinExistence type="predicted"/>
<evidence type="ECO:0000313" key="2">
    <source>
        <dbReference type="Proteomes" id="UP001226750"/>
    </source>
</evidence>